<feature type="domain" description="Acylamino-acid-releasing enzyme N-terminal" evidence="3">
    <location>
        <begin position="8"/>
        <end position="52"/>
    </location>
</feature>
<evidence type="ECO:0000256" key="2">
    <source>
        <dbReference type="ARBA" id="ARBA00022801"/>
    </source>
</evidence>
<dbReference type="PANTHER" id="PTHR42776">
    <property type="entry name" value="SERINE PEPTIDASE S9 FAMILY MEMBER"/>
    <property type="match status" value="1"/>
</dbReference>
<sequence length="161" mass="17427">MINLCITFLFEVCSSPVDIPQIKYGSLFGKTAGDAKWNWLEVLSSTMKCSEKAMSLLALQEFSIMKIPVKDVSENLTKGACKPFEAIYVSSKSKKHDALDPLIVILHGGPHSVSVSSFSKSLAFLCSLGYSLLIVNYRGSLGFGEESLQSLPGKAGSQDVK</sequence>
<dbReference type="GO" id="GO:0016787">
    <property type="term" value="F:hydrolase activity"/>
    <property type="evidence" value="ECO:0007669"/>
    <property type="project" value="UniProtKB-KW"/>
</dbReference>
<keyword evidence="2" id="KW-0378">Hydrolase</keyword>
<dbReference type="EMBL" id="JBFOLJ010000019">
    <property type="protein sequence ID" value="KAL2463739.1"/>
    <property type="molecule type" value="Genomic_DNA"/>
</dbReference>
<dbReference type="Gene3D" id="3.40.50.1820">
    <property type="entry name" value="alpha/beta hydrolase"/>
    <property type="match status" value="1"/>
</dbReference>
<dbReference type="InterPro" id="IPR045550">
    <property type="entry name" value="AARE_N"/>
</dbReference>
<organism evidence="4 5">
    <name type="scientific">Forsythia ovata</name>
    <dbReference type="NCBI Taxonomy" id="205694"/>
    <lineage>
        <taxon>Eukaryota</taxon>
        <taxon>Viridiplantae</taxon>
        <taxon>Streptophyta</taxon>
        <taxon>Embryophyta</taxon>
        <taxon>Tracheophyta</taxon>
        <taxon>Spermatophyta</taxon>
        <taxon>Magnoliopsida</taxon>
        <taxon>eudicotyledons</taxon>
        <taxon>Gunneridae</taxon>
        <taxon>Pentapetalae</taxon>
        <taxon>asterids</taxon>
        <taxon>lamiids</taxon>
        <taxon>Lamiales</taxon>
        <taxon>Oleaceae</taxon>
        <taxon>Forsythieae</taxon>
        <taxon>Forsythia</taxon>
    </lineage>
</organism>
<protein>
    <submittedName>
        <fullName evidence="4">Acylaminoacyl-peptidase-related</fullName>
    </submittedName>
</protein>
<dbReference type="PANTHER" id="PTHR42776:SF4">
    <property type="entry name" value="ACYLAMINO-ACID-RELEASING ENZYME"/>
    <property type="match status" value="1"/>
</dbReference>
<gene>
    <name evidence="4" type="ORF">Fot_53395</name>
</gene>
<keyword evidence="5" id="KW-1185">Reference proteome</keyword>
<dbReference type="SUPFAM" id="SSF53474">
    <property type="entry name" value="alpha/beta-Hydrolases"/>
    <property type="match status" value="1"/>
</dbReference>
<accession>A0ABD1PJD7</accession>
<comment type="similarity">
    <text evidence="1">Belongs to the peptidase S9C family.</text>
</comment>
<dbReference type="Pfam" id="PF19283">
    <property type="entry name" value="APEH_N"/>
    <property type="match status" value="1"/>
</dbReference>
<name>A0ABD1PJD7_9LAMI</name>
<dbReference type="AlphaFoldDB" id="A0ABD1PJD7"/>
<evidence type="ECO:0000256" key="1">
    <source>
        <dbReference type="ARBA" id="ARBA00010040"/>
    </source>
</evidence>
<dbReference type="InterPro" id="IPR029058">
    <property type="entry name" value="AB_hydrolase_fold"/>
</dbReference>
<evidence type="ECO:0000313" key="4">
    <source>
        <dbReference type="EMBL" id="KAL2463739.1"/>
    </source>
</evidence>
<comment type="caution">
    <text evidence="4">The sequence shown here is derived from an EMBL/GenBank/DDBJ whole genome shotgun (WGS) entry which is preliminary data.</text>
</comment>
<reference evidence="5" key="1">
    <citation type="submission" date="2024-07" db="EMBL/GenBank/DDBJ databases">
        <title>Two chromosome-level genome assemblies of Korean endemic species Abeliophyllum distichum and Forsythia ovata (Oleaceae).</title>
        <authorList>
            <person name="Jang H."/>
        </authorList>
    </citation>
    <scope>NUCLEOTIDE SEQUENCE [LARGE SCALE GENOMIC DNA]</scope>
</reference>
<dbReference type="Proteomes" id="UP001604277">
    <property type="component" value="Unassembled WGS sequence"/>
</dbReference>
<evidence type="ECO:0000259" key="3">
    <source>
        <dbReference type="Pfam" id="PF19283"/>
    </source>
</evidence>
<proteinExistence type="inferred from homology"/>
<evidence type="ECO:0000313" key="5">
    <source>
        <dbReference type="Proteomes" id="UP001604277"/>
    </source>
</evidence>